<evidence type="ECO:0000256" key="1">
    <source>
        <dbReference type="SAM" id="SignalP"/>
    </source>
</evidence>
<reference evidence="2 3" key="1">
    <citation type="submission" date="2018-07" db="EMBL/GenBank/DDBJ databases">
        <title>Genomic Encyclopedia of Type Strains, Phase IV (KMG-IV): sequencing the most valuable type-strain genomes for metagenomic binning, comparative biology and taxonomic classification.</title>
        <authorList>
            <person name="Goeker M."/>
        </authorList>
    </citation>
    <scope>NUCLEOTIDE SEQUENCE [LARGE SCALE GENOMIC DNA]</scope>
    <source>
        <strain evidence="2 3">DSM 103736</strain>
    </source>
</reference>
<dbReference type="AlphaFoldDB" id="A0A370R4Q0"/>
<protein>
    <submittedName>
        <fullName evidence="2">Uncharacterized protein DUF1460</fullName>
    </submittedName>
</protein>
<dbReference type="Proteomes" id="UP000254848">
    <property type="component" value="Unassembled WGS sequence"/>
</dbReference>
<dbReference type="EMBL" id="QRAP01000001">
    <property type="protein sequence ID" value="RDK97404.1"/>
    <property type="molecule type" value="Genomic_DNA"/>
</dbReference>
<feature type="chain" id="PRO_5016861935" evidence="1">
    <location>
        <begin position="26"/>
        <end position="264"/>
    </location>
</feature>
<dbReference type="Gene3D" id="1.10.3670.10">
    <property type="entry name" value="Putative xylanase like domain"/>
    <property type="match status" value="1"/>
</dbReference>
<dbReference type="InterPro" id="IPR010846">
    <property type="entry name" value="AmiA-like"/>
</dbReference>
<accession>A0A370R4Q0</accession>
<dbReference type="RefSeq" id="WP_196238487.1">
    <property type="nucleotide sequence ID" value="NZ_QRAP01000001.1"/>
</dbReference>
<comment type="caution">
    <text evidence="2">The sequence shown here is derived from an EMBL/GenBank/DDBJ whole genome shotgun (WGS) entry which is preliminary data.</text>
</comment>
<dbReference type="SUPFAM" id="SSF54001">
    <property type="entry name" value="Cysteine proteinases"/>
    <property type="match status" value="1"/>
</dbReference>
<organism evidence="2 3">
    <name type="scientific">Enterobacillus tribolii</name>
    <dbReference type="NCBI Taxonomy" id="1487935"/>
    <lineage>
        <taxon>Bacteria</taxon>
        <taxon>Pseudomonadati</taxon>
        <taxon>Pseudomonadota</taxon>
        <taxon>Gammaproteobacteria</taxon>
        <taxon>Enterobacterales</taxon>
        <taxon>Hafniaceae</taxon>
        <taxon>Enterobacillus</taxon>
    </lineage>
</organism>
<proteinExistence type="predicted"/>
<dbReference type="InterPro" id="IPR038765">
    <property type="entry name" value="Papain-like_cys_pep_sf"/>
</dbReference>
<evidence type="ECO:0000313" key="3">
    <source>
        <dbReference type="Proteomes" id="UP000254848"/>
    </source>
</evidence>
<evidence type="ECO:0000313" key="2">
    <source>
        <dbReference type="EMBL" id="RDK97404.1"/>
    </source>
</evidence>
<gene>
    <name evidence="2" type="ORF">C8D90_101852</name>
</gene>
<keyword evidence="3" id="KW-1185">Reference proteome</keyword>
<sequence>MAEVNWKTFMLTALLLIGAGSKAHAVSMNEYTAGKVRSIIDNVVIPYRDADEGERIDRVSRAFLGTPYHENTLVGGINQPEQLVAAFNGVDCFTLLDYVYALTKSDAPQAFLPRLTVTRYEGGRVDYLNRRHFFTDWSQKYPRNATDITASLGAQAVVVTKNLNLKRDGGEYVPGLGGIHRQVSYIPAAKVTPRVLEELKTGDFVGIYSRAAGLDVSHVGIVIKAPDGVYFRNASPLANNRSVVDVPLRSYLKDKPGIVVLRPL</sequence>
<keyword evidence="1" id="KW-0732">Signal</keyword>
<name>A0A370R4Q0_9GAMM</name>
<feature type="signal peptide" evidence="1">
    <location>
        <begin position="1"/>
        <end position="25"/>
    </location>
</feature>
<dbReference type="Pfam" id="PF07313">
    <property type="entry name" value="AmiA-like"/>
    <property type="match status" value="1"/>
</dbReference>
<dbReference type="Gene3D" id="2.30.260.10">
    <property type="entry name" value="putative xylanase like domain"/>
    <property type="match status" value="1"/>
</dbReference>